<proteinExistence type="predicted"/>
<comment type="caution">
    <text evidence="1">The sequence shown here is derived from an EMBL/GenBank/DDBJ whole genome shotgun (WGS) entry which is preliminary data.</text>
</comment>
<reference evidence="1" key="1">
    <citation type="submission" date="2021-01" db="EMBL/GenBank/DDBJ databases">
        <authorList>
            <consortium name="Genoscope - CEA"/>
            <person name="William W."/>
        </authorList>
    </citation>
    <scope>NUCLEOTIDE SEQUENCE</scope>
</reference>
<organism evidence="1 2">
    <name type="scientific">Paramecium primaurelia</name>
    <dbReference type="NCBI Taxonomy" id="5886"/>
    <lineage>
        <taxon>Eukaryota</taxon>
        <taxon>Sar</taxon>
        <taxon>Alveolata</taxon>
        <taxon>Ciliophora</taxon>
        <taxon>Intramacronucleata</taxon>
        <taxon>Oligohymenophorea</taxon>
        <taxon>Peniculida</taxon>
        <taxon>Parameciidae</taxon>
        <taxon>Paramecium</taxon>
    </lineage>
</organism>
<keyword evidence="2" id="KW-1185">Reference proteome</keyword>
<sequence length="160" mass="18774">MNYLQIESAEEIDEFNFVQAKKKIKKPRRIIYQPKVTQPIPVQSTDTVGPDIAKPQQTILDIILYNLPYSELYERSIMHRENINIVLSAFKSHIIITVSTDGFIKMWRKVFRLVEFIKHFRARTAIVTCVTLTDGHDKMASVFPAEQSRFLIFRIKIYQI</sequence>
<evidence type="ECO:0000313" key="1">
    <source>
        <dbReference type="EMBL" id="CAD8078071.1"/>
    </source>
</evidence>
<name>A0A8S1MI00_PARPR</name>
<dbReference type="AlphaFoldDB" id="A0A8S1MI00"/>
<gene>
    <name evidence="1" type="ORF">PPRIM_AZ9-3.1.T0590150</name>
</gene>
<dbReference type="EMBL" id="CAJJDM010000060">
    <property type="protein sequence ID" value="CAD8078071.1"/>
    <property type="molecule type" value="Genomic_DNA"/>
</dbReference>
<dbReference type="Proteomes" id="UP000688137">
    <property type="component" value="Unassembled WGS sequence"/>
</dbReference>
<evidence type="ECO:0000313" key="2">
    <source>
        <dbReference type="Proteomes" id="UP000688137"/>
    </source>
</evidence>
<accession>A0A8S1MI00</accession>
<protein>
    <submittedName>
        <fullName evidence="1">Uncharacterized protein</fullName>
    </submittedName>
</protein>